<protein>
    <submittedName>
        <fullName evidence="2">Uncharacterized protein</fullName>
    </submittedName>
</protein>
<dbReference type="EMBL" id="CP003653">
    <property type="protein sequence ID" value="AFZ36521.1"/>
    <property type="molecule type" value="Genomic_DNA"/>
</dbReference>
<dbReference type="PATRIC" id="fig|111780.3.peg.3119"/>
<keyword evidence="1" id="KW-0732">Signal</keyword>
<reference evidence="3" key="1">
    <citation type="journal article" date="2013" name="Proc. Natl. Acad. Sci. U.S.A.">
        <title>Improving the coverage of the cyanobacterial phylum using diversity-driven genome sequencing.</title>
        <authorList>
            <person name="Shih P.M."/>
            <person name="Wu D."/>
            <person name="Latifi A."/>
            <person name="Axen S.D."/>
            <person name="Fewer D.P."/>
            <person name="Talla E."/>
            <person name="Calteau A."/>
            <person name="Cai F."/>
            <person name="Tandeau de Marsac N."/>
            <person name="Rippka R."/>
            <person name="Herdman M."/>
            <person name="Sivonen K."/>
            <person name="Coursin T."/>
            <person name="Laurent T."/>
            <person name="Goodwin L."/>
            <person name="Nolan M."/>
            <person name="Davenport K.W."/>
            <person name="Han C.S."/>
            <person name="Rubin E.M."/>
            <person name="Eisen J.A."/>
            <person name="Woyke T."/>
            <person name="Gugger M."/>
            <person name="Kerfeld C.A."/>
        </authorList>
    </citation>
    <scope>NUCLEOTIDE SEQUENCE [LARGE SCALE GENOMIC DNA]</scope>
    <source>
        <strain evidence="3">ATCC 29371 / PCC 7437</strain>
    </source>
</reference>
<evidence type="ECO:0000256" key="1">
    <source>
        <dbReference type="SAM" id="SignalP"/>
    </source>
</evidence>
<dbReference type="AlphaFoldDB" id="K9XWR1"/>
<accession>K9XWR1</accession>
<name>K9XWR1_STAC7</name>
<dbReference type="Proteomes" id="UP000010473">
    <property type="component" value="Chromosome"/>
</dbReference>
<proteinExistence type="predicted"/>
<organism evidence="2 3">
    <name type="scientific">Stanieria cyanosphaera (strain ATCC 29371 / PCC 7437)</name>
    <dbReference type="NCBI Taxonomy" id="111780"/>
    <lineage>
        <taxon>Bacteria</taxon>
        <taxon>Bacillati</taxon>
        <taxon>Cyanobacteriota</taxon>
        <taxon>Cyanophyceae</taxon>
        <taxon>Pleurocapsales</taxon>
        <taxon>Dermocarpellaceae</taxon>
        <taxon>Stanieria</taxon>
    </lineage>
</organism>
<dbReference type="KEGG" id="scs:Sta7437_3002"/>
<gene>
    <name evidence="2" type="ordered locus">Sta7437_3002</name>
</gene>
<dbReference type="eggNOG" id="ENOG5032U84">
    <property type="taxonomic scope" value="Bacteria"/>
</dbReference>
<evidence type="ECO:0000313" key="2">
    <source>
        <dbReference type="EMBL" id="AFZ36521.1"/>
    </source>
</evidence>
<feature type="signal peptide" evidence="1">
    <location>
        <begin position="1"/>
        <end position="25"/>
    </location>
</feature>
<dbReference type="STRING" id="111780.Sta7437_3002"/>
<feature type="chain" id="PRO_5003938638" evidence="1">
    <location>
        <begin position="26"/>
        <end position="150"/>
    </location>
</feature>
<dbReference type="HOGENOM" id="CLU_130850_0_0_3"/>
<keyword evidence="3" id="KW-1185">Reference proteome</keyword>
<evidence type="ECO:0000313" key="3">
    <source>
        <dbReference type="Proteomes" id="UP000010473"/>
    </source>
</evidence>
<dbReference type="RefSeq" id="WP_015194187.1">
    <property type="nucleotide sequence ID" value="NC_019748.1"/>
</dbReference>
<sequence>MNKILLLITASVSLLLTSHSNRLLAHEQENQNYAQEQMHHEMVNIPDNQPIPGVDLIVHEDAKQGWNLEIKTTNFQFAPQKINQEGTLDEGHAHLYVNGEKITRIYDNWYYLSELKPGMNEIKIQLNTNKHEILMHNKQPIEDVETIEVK</sequence>
<dbReference type="OrthoDB" id="6385276at2"/>